<proteinExistence type="predicted"/>
<dbReference type="AlphaFoldDB" id="X6MD38"/>
<evidence type="ECO:0000259" key="2">
    <source>
        <dbReference type="Pfam" id="PF02026"/>
    </source>
</evidence>
<evidence type="ECO:0000256" key="1">
    <source>
        <dbReference type="SAM" id="Phobius"/>
    </source>
</evidence>
<keyword evidence="4" id="KW-1185">Reference proteome</keyword>
<accession>X6MD38</accession>
<comment type="caution">
    <text evidence="3">The sequence shown here is derived from an EMBL/GenBank/DDBJ whole genome shotgun (WGS) entry which is preliminary data.</text>
</comment>
<gene>
    <name evidence="3" type="ORF">RFI_25790</name>
</gene>
<dbReference type="InterPro" id="IPR003032">
    <property type="entry name" value="Ryanodine_rcpt"/>
</dbReference>
<protein>
    <recommendedName>
        <fullName evidence="2">Ryanodine receptor Ryr domain-containing protein</fullName>
    </recommendedName>
</protein>
<dbReference type="EMBL" id="ASPP01022307">
    <property type="protein sequence ID" value="ETO11586.1"/>
    <property type="molecule type" value="Genomic_DNA"/>
</dbReference>
<dbReference type="Proteomes" id="UP000023152">
    <property type="component" value="Unassembled WGS sequence"/>
</dbReference>
<keyword evidence="1" id="KW-1133">Transmembrane helix</keyword>
<evidence type="ECO:0000313" key="4">
    <source>
        <dbReference type="Proteomes" id="UP000023152"/>
    </source>
</evidence>
<keyword evidence="1" id="KW-0472">Membrane</keyword>
<organism evidence="3 4">
    <name type="scientific">Reticulomyxa filosa</name>
    <dbReference type="NCBI Taxonomy" id="46433"/>
    <lineage>
        <taxon>Eukaryota</taxon>
        <taxon>Sar</taxon>
        <taxon>Rhizaria</taxon>
        <taxon>Retaria</taxon>
        <taxon>Foraminifera</taxon>
        <taxon>Monothalamids</taxon>
        <taxon>Reticulomyxidae</taxon>
        <taxon>Reticulomyxa</taxon>
    </lineage>
</organism>
<evidence type="ECO:0000313" key="3">
    <source>
        <dbReference type="EMBL" id="ETO11586.1"/>
    </source>
</evidence>
<sequence>EKRDSCVVSFKQTNSVYKKKIELILRAVIVFLQLNGFEVVGNDAVGFTTTGGGNKEDKRTPEMFSAEGMHWLDSRLERFSIPRMVIALIPSCAKFLHEIWLEEGQIGGWQYALHYCFHRKEDHWLTPWQRLSPSAKYLFTQQVVITIKAIVMCGFVIRSSKRKNKSRK</sequence>
<feature type="transmembrane region" description="Helical" evidence="1">
    <location>
        <begin position="137"/>
        <end position="157"/>
    </location>
</feature>
<reference evidence="3 4" key="1">
    <citation type="journal article" date="2013" name="Curr. Biol.">
        <title>The Genome of the Foraminiferan Reticulomyxa filosa.</title>
        <authorList>
            <person name="Glockner G."/>
            <person name="Hulsmann N."/>
            <person name="Schleicher M."/>
            <person name="Noegel A.A."/>
            <person name="Eichinger L."/>
            <person name="Gallinger C."/>
            <person name="Pawlowski J."/>
            <person name="Sierra R."/>
            <person name="Euteneuer U."/>
            <person name="Pillet L."/>
            <person name="Moustafa A."/>
            <person name="Platzer M."/>
            <person name="Groth M."/>
            <person name="Szafranski K."/>
            <person name="Schliwa M."/>
        </authorList>
    </citation>
    <scope>NUCLEOTIDE SEQUENCE [LARGE SCALE GENOMIC DNA]</scope>
</reference>
<keyword evidence="1" id="KW-0812">Transmembrane</keyword>
<dbReference type="Pfam" id="PF02026">
    <property type="entry name" value="RyR"/>
    <property type="match status" value="1"/>
</dbReference>
<dbReference type="Gene3D" id="1.10.490.160">
    <property type="match status" value="1"/>
</dbReference>
<name>X6MD38_RETFI</name>
<feature type="non-terminal residue" evidence="3">
    <location>
        <position position="1"/>
    </location>
</feature>
<feature type="domain" description="Ryanodine receptor Ryr" evidence="2">
    <location>
        <begin position="78"/>
        <end position="158"/>
    </location>
</feature>